<evidence type="ECO:0000313" key="2">
    <source>
        <dbReference type="Proteomes" id="UP000499080"/>
    </source>
</evidence>
<protein>
    <submittedName>
        <fullName evidence="1">Uncharacterized protein</fullName>
    </submittedName>
</protein>
<comment type="caution">
    <text evidence="1">The sequence shown here is derived from an EMBL/GenBank/DDBJ whole genome shotgun (WGS) entry which is preliminary data.</text>
</comment>
<reference evidence="1 2" key="1">
    <citation type="journal article" date="2019" name="Sci. Rep.">
        <title>Orb-weaving spider Araneus ventricosus genome elucidates the spidroin gene catalogue.</title>
        <authorList>
            <person name="Kono N."/>
            <person name="Nakamura H."/>
            <person name="Ohtoshi R."/>
            <person name="Moran D.A.P."/>
            <person name="Shinohara A."/>
            <person name="Yoshida Y."/>
            <person name="Fujiwara M."/>
            <person name="Mori M."/>
            <person name="Tomita M."/>
            <person name="Arakawa K."/>
        </authorList>
    </citation>
    <scope>NUCLEOTIDE SEQUENCE [LARGE SCALE GENOMIC DNA]</scope>
</reference>
<evidence type="ECO:0000313" key="1">
    <source>
        <dbReference type="EMBL" id="GBO35860.1"/>
    </source>
</evidence>
<keyword evidence="2" id="KW-1185">Reference proteome</keyword>
<gene>
    <name evidence="1" type="ORF">AVEN_193310_1</name>
</gene>
<sequence length="124" mass="14260">MEISFDGFEHGIDSRRFAGRRETNRFYKKTMIGVDLAYQMRRNTVEKVFLVAFLERRTMSLSCSSVPVGWTWDKINGRRGWDSNVHRQNAAPYPSAFIATVSEPAGWAWDNLSNRQNAAPCPRT</sequence>
<dbReference type="AlphaFoldDB" id="A0A4Y2WHM1"/>
<name>A0A4Y2WHM1_ARAVE</name>
<dbReference type="EMBL" id="BGPR01059908">
    <property type="protein sequence ID" value="GBO35860.1"/>
    <property type="molecule type" value="Genomic_DNA"/>
</dbReference>
<proteinExistence type="predicted"/>
<dbReference type="Proteomes" id="UP000499080">
    <property type="component" value="Unassembled WGS sequence"/>
</dbReference>
<accession>A0A4Y2WHM1</accession>
<organism evidence="1 2">
    <name type="scientific">Araneus ventricosus</name>
    <name type="common">Orbweaver spider</name>
    <name type="synonym">Epeira ventricosa</name>
    <dbReference type="NCBI Taxonomy" id="182803"/>
    <lineage>
        <taxon>Eukaryota</taxon>
        <taxon>Metazoa</taxon>
        <taxon>Ecdysozoa</taxon>
        <taxon>Arthropoda</taxon>
        <taxon>Chelicerata</taxon>
        <taxon>Arachnida</taxon>
        <taxon>Araneae</taxon>
        <taxon>Araneomorphae</taxon>
        <taxon>Entelegynae</taxon>
        <taxon>Araneoidea</taxon>
        <taxon>Araneidae</taxon>
        <taxon>Araneus</taxon>
    </lineage>
</organism>